<protein>
    <submittedName>
        <fullName evidence="3">Uncharacterized protein</fullName>
    </submittedName>
</protein>
<accession>A0A2T0U1W3</accession>
<dbReference type="Proteomes" id="UP000239210">
    <property type="component" value="Unassembled WGS sequence"/>
</dbReference>
<evidence type="ECO:0000313" key="3">
    <source>
        <dbReference type="EMBL" id="PRY51893.1"/>
    </source>
</evidence>
<gene>
    <name evidence="3" type="ORF">LY71_101265</name>
</gene>
<proteinExistence type="predicted"/>
<dbReference type="EMBL" id="PVTG01000001">
    <property type="protein sequence ID" value="PRY51893.1"/>
    <property type="molecule type" value="Genomic_DNA"/>
</dbReference>
<evidence type="ECO:0000313" key="4">
    <source>
        <dbReference type="Proteomes" id="UP000239210"/>
    </source>
</evidence>
<keyword evidence="2" id="KW-0812">Transmembrane</keyword>
<dbReference type="AlphaFoldDB" id="A0A2T0U1W3"/>
<feature type="region of interest" description="Disordered" evidence="1">
    <location>
        <begin position="135"/>
        <end position="160"/>
    </location>
</feature>
<feature type="transmembrane region" description="Helical" evidence="2">
    <location>
        <begin position="59"/>
        <end position="79"/>
    </location>
</feature>
<comment type="caution">
    <text evidence="3">The sequence shown here is derived from an EMBL/GenBank/DDBJ whole genome shotgun (WGS) entry which is preliminary data.</text>
</comment>
<name>A0A2T0U1W3_9ACTN</name>
<keyword evidence="2" id="KW-0472">Membrane</keyword>
<evidence type="ECO:0000256" key="1">
    <source>
        <dbReference type="SAM" id="MobiDB-lite"/>
    </source>
</evidence>
<feature type="compositionally biased region" description="Pro residues" evidence="1">
    <location>
        <begin position="141"/>
        <end position="153"/>
    </location>
</feature>
<reference evidence="3 4" key="1">
    <citation type="submission" date="2018-03" db="EMBL/GenBank/DDBJ databases">
        <title>Genomic Encyclopedia of Archaeal and Bacterial Type Strains, Phase II (KMG-II): from individual species to whole genera.</title>
        <authorList>
            <person name="Goeker M."/>
        </authorList>
    </citation>
    <scope>NUCLEOTIDE SEQUENCE [LARGE SCALE GENOMIC DNA]</scope>
    <source>
        <strain evidence="3 4">DSM 45416</strain>
    </source>
</reference>
<feature type="transmembrane region" description="Helical" evidence="2">
    <location>
        <begin position="32"/>
        <end position="53"/>
    </location>
</feature>
<feature type="transmembrane region" description="Helical" evidence="2">
    <location>
        <begin position="86"/>
        <end position="108"/>
    </location>
</feature>
<sequence>MPTSTLAPGSDPGTGAPPVPAAGASAAVRTFLLRYVATLVPLLTALTALDLGWELLGGGSWPAAAAVVTGWTPAVAAWVRRCGWPAGVVLAAGAAPAAVLAPPAALGWLSPTGLVLWGPVSTVLAGALAMAGSSPALAPAGPRPVEPSPSTRPPRPRSPR</sequence>
<keyword evidence="4" id="KW-1185">Reference proteome</keyword>
<organism evidence="3 4">
    <name type="scientific">Geodermatophilus tzadiensis</name>
    <dbReference type="NCBI Taxonomy" id="1137988"/>
    <lineage>
        <taxon>Bacteria</taxon>
        <taxon>Bacillati</taxon>
        <taxon>Actinomycetota</taxon>
        <taxon>Actinomycetes</taxon>
        <taxon>Geodermatophilales</taxon>
        <taxon>Geodermatophilaceae</taxon>
        <taxon>Geodermatophilus</taxon>
    </lineage>
</organism>
<dbReference type="RefSeq" id="WP_106275173.1">
    <property type="nucleotide sequence ID" value="NZ_PVTG01000001.1"/>
</dbReference>
<evidence type="ECO:0000256" key="2">
    <source>
        <dbReference type="SAM" id="Phobius"/>
    </source>
</evidence>
<keyword evidence="2" id="KW-1133">Transmembrane helix</keyword>